<dbReference type="STRING" id="652787.SAMN05216490_3588"/>
<dbReference type="OrthoDB" id="9814490at2"/>
<dbReference type="InterPro" id="IPR011004">
    <property type="entry name" value="Trimer_LpxA-like_sf"/>
</dbReference>
<comment type="similarity">
    <text evidence="1 5">Belongs to the transferase hexapeptide repeat family.</text>
</comment>
<feature type="transmembrane region" description="Helical" evidence="6">
    <location>
        <begin position="38"/>
        <end position="58"/>
    </location>
</feature>
<evidence type="ECO:0000256" key="3">
    <source>
        <dbReference type="ARBA" id="ARBA00022737"/>
    </source>
</evidence>
<dbReference type="EC" id="2.3.1.30" evidence="5"/>
<dbReference type="EMBL" id="LT629740">
    <property type="protein sequence ID" value="SDT46634.1"/>
    <property type="molecule type" value="Genomic_DNA"/>
</dbReference>
<dbReference type="Gene3D" id="2.160.10.10">
    <property type="entry name" value="Hexapeptide repeat proteins"/>
    <property type="match status" value="1"/>
</dbReference>
<keyword evidence="6" id="KW-1133">Transmembrane helix</keyword>
<keyword evidence="8" id="KW-1185">Reference proteome</keyword>
<keyword evidence="3" id="KW-0677">Repeat</keyword>
<dbReference type="PANTHER" id="PTHR42811">
    <property type="entry name" value="SERINE ACETYLTRANSFERASE"/>
    <property type="match status" value="1"/>
</dbReference>
<dbReference type="Pfam" id="PF00132">
    <property type="entry name" value="Hexapep"/>
    <property type="match status" value="1"/>
</dbReference>
<dbReference type="GO" id="GO:0006535">
    <property type="term" value="P:cysteine biosynthetic process from serine"/>
    <property type="evidence" value="ECO:0007669"/>
    <property type="project" value="InterPro"/>
</dbReference>
<dbReference type="PIRSF" id="PIRSF000441">
    <property type="entry name" value="CysE"/>
    <property type="match status" value="1"/>
</dbReference>
<dbReference type="SUPFAM" id="SSF51161">
    <property type="entry name" value="Trimeric LpxA-like enzymes"/>
    <property type="match status" value="1"/>
</dbReference>
<keyword evidence="2 5" id="KW-0808">Transferase</keyword>
<evidence type="ECO:0000256" key="5">
    <source>
        <dbReference type="PIRNR" id="PIRNR000441"/>
    </source>
</evidence>
<evidence type="ECO:0000256" key="6">
    <source>
        <dbReference type="SAM" id="Phobius"/>
    </source>
</evidence>
<dbReference type="PROSITE" id="PS00101">
    <property type="entry name" value="HEXAPEP_TRANSFERASES"/>
    <property type="match status" value="1"/>
</dbReference>
<dbReference type="InterPro" id="IPR045304">
    <property type="entry name" value="LbH_SAT"/>
</dbReference>
<dbReference type="InterPro" id="IPR001451">
    <property type="entry name" value="Hexapep"/>
</dbReference>
<dbReference type="GO" id="GO:0005737">
    <property type="term" value="C:cytoplasm"/>
    <property type="evidence" value="ECO:0007669"/>
    <property type="project" value="InterPro"/>
</dbReference>
<name>A0A1H2ALB2_MUCMA</name>
<sequence length="163" mass="17708">MKRNFSILQDWSANKGNPKGRTILLLYRLAIRIRFTPVLLLFFFWYLVLYIFFVEWLLGVELTFGAVLGSGTQIWHGYAIVLNPAVRIGNNCVLRHSLTIGNKGADSKCPVIGNNVNIGAGVCILGDLNIGDNVVIGAGSIVVKDIPSNSVAVGNPARIINKG</sequence>
<evidence type="ECO:0000256" key="4">
    <source>
        <dbReference type="ARBA" id="ARBA00023315"/>
    </source>
</evidence>
<evidence type="ECO:0000256" key="2">
    <source>
        <dbReference type="ARBA" id="ARBA00022679"/>
    </source>
</evidence>
<dbReference type="Proteomes" id="UP000199679">
    <property type="component" value="Chromosome I"/>
</dbReference>
<comment type="catalytic activity">
    <reaction evidence="5">
        <text>L-serine + acetyl-CoA = O-acetyl-L-serine + CoA</text>
        <dbReference type="Rhea" id="RHEA:24560"/>
        <dbReference type="ChEBI" id="CHEBI:33384"/>
        <dbReference type="ChEBI" id="CHEBI:57287"/>
        <dbReference type="ChEBI" id="CHEBI:57288"/>
        <dbReference type="ChEBI" id="CHEBI:58340"/>
        <dbReference type="EC" id="2.3.1.30"/>
    </reaction>
</comment>
<dbReference type="CDD" id="cd03354">
    <property type="entry name" value="LbH_SAT"/>
    <property type="match status" value="1"/>
</dbReference>
<protein>
    <recommendedName>
        <fullName evidence="5">Serine acetyltransferase</fullName>
        <ecNumber evidence="5">2.3.1.30</ecNumber>
    </recommendedName>
</protein>
<dbReference type="InterPro" id="IPR005881">
    <property type="entry name" value="Ser_O-AcTrfase"/>
</dbReference>
<accession>A0A1H2ALB2</accession>
<evidence type="ECO:0000313" key="7">
    <source>
        <dbReference type="EMBL" id="SDT46634.1"/>
    </source>
</evidence>
<evidence type="ECO:0000256" key="1">
    <source>
        <dbReference type="ARBA" id="ARBA00007274"/>
    </source>
</evidence>
<evidence type="ECO:0000313" key="8">
    <source>
        <dbReference type="Proteomes" id="UP000199679"/>
    </source>
</evidence>
<reference evidence="7 8" key="1">
    <citation type="submission" date="2016-10" db="EMBL/GenBank/DDBJ databases">
        <authorList>
            <person name="de Groot N.N."/>
        </authorList>
    </citation>
    <scope>NUCLEOTIDE SEQUENCE [LARGE SCALE GENOMIC DNA]</scope>
    <source>
        <strain evidence="7 8">MP1X4</strain>
    </source>
</reference>
<proteinExistence type="inferred from homology"/>
<keyword evidence="4 5" id="KW-0012">Acyltransferase</keyword>
<keyword evidence="6" id="KW-0472">Membrane</keyword>
<keyword evidence="6" id="KW-0812">Transmembrane</keyword>
<dbReference type="RefSeq" id="WP_091375976.1">
    <property type="nucleotide sequence ID" value="NZ_LT629740.1"/>
</dbReference>
<dbReference type="AlphaFoldDB" id="A0A1H2ALB2"/>
<dbReference type="InterPro" id="IPR018357">
    <property type="entry name" value="Hexapep_transf_CS"/>
</dbReference>
<gene>
    <name evidence="7" type="ORF">SAMN05216490_3588</name>
</gene>
<organism evidence="7 8">
    <name type="scientific">Mucilaginibacter mallensis</name>
    <dbReference type="NCBI Taxonomy" id="652787"/>
    <lineage>
        <taxon>Bacteria</taxon>
        <taxon>Pseudomonadati</taxon>
        <taxon>Bacteroidota</taxon>
        <taxon>Sphingobacteriia</taxon>
        <taxon>Sphingobacteriales</taxon>
        <taxon>Sphingobacteriaceae</taxon>
        <taxon>Mucilaginibacter</taxon>
    </lineage>
</organism>
<dbReference type="GO" id="GO:0009001">
    <property type="term" value="F:serine O-acetyltransferase activity"/>
    <property type="evidence" value="ECO:0007669"/>
    <property type="project" value="UniProtKB-EC"/>
</dbReference>